<dbReference type="Gene3D" id="3.10.180.10">
    <property type="entry name" value="2,3-Dihydroxybiphenyl 1,2-Dioxygenase, domain 1"/>
    <property type="match status" value="1"/>
</dbReference>
<dbReference type="CDD" id="cd06588">
    <property type="entry name" value="PhnB_like"/>
    <property type="match status" value="1"/>
</dbReference>
<dbReference type="InterPro" id="IPR029068">
    <property type="entry name" value="Glyas_Bleomycin-R_OHBP_Dase"/>
</dbReference>
<feature type="domain" description="PhnB-like" evidence="1">
    <location>
        <begin position="3"/>
        <end position="134"/>
    </location>
</feature>
<sequence length="143" mass="15843">MATITPYLTFNGNCEEAFEFYKSVFGGDFEYIGRFKDMPSDTPVTGPAGEKIMHISLPIGNGSVLMGSDTNEHYGSVTIGNNFSMSINTESEEEATRLFDGLAGGGKITMPLEKTFWAERFGMFTDQFGINWMVNYDLNAVEK</sequence>
<dbReference type="OrthoDB" id="9795306at2"/>
<protein>
    <submittedName>
        <fullName evidence="2">PhnB protein</fullName>
    </submittedName>
</protein>
<dbReference type="AlphaFoldDB" id="R9H5X9"/>
<dbReference type="InterPro" id="IPR028973">
    <property type="entry name" value="PhnB-like"/>
</dbReference>
<comment type="caution">
    <text evidence="2">The sequence shown here is derived from an EMBL/GenBank/DDBJ whole genome shotgun (WGS) entry which is preliminary data.</text>
</comment>
<proteinExistence type="predicted"/>
<reference evidence="2 3" key="1">
    <citation type="journal article" date="2013" name="Genome Announc.">
        <title>Draft Genome Sequence of Arcticibacter svalbardensis Strain MN12-7T, a Member of the Family Sphingobacteriaceae Isolated from an Arctic Soil Sample.</title>
        <authorList>
            <person name="Shivaji S."/>
            <person name="Ara S."/>
            <person name="Prasad S."/>
            <person name="Manasa B.P."/>
            <person name="Begum Z."/>
            <person name="Singh A."/>
            <person name="Kumar Pinnaka A."/>
        </authorList>
    </citation>
    <scope>NUCLEOTIDE SEQUENCE [LARGE SCALE GENOMIC DNA]</scope>
    <source>
        <strain evidence="2 3">MN12-7</strain>
    </source>
</reference>
<gene>
    <name evidence="2" type="ORF">ADIARSV_0200</name>
</gene>
<keyword evidence="3" id="KW-1185">Reference proteome</keyword>
<dbReference type="SUPFAM" id="SSF54593">
    <property type="entry name" value="Glyoxalase/Bleomycin resistance protein/Dihydroxybiphenyl dioxygenase"/>
    <property type="match status" value="1"/>
</dbReference>
<dbReference type="PANTHER" id="PTHR33990">
    <property type="entry name" value="PROTEIN YJDN-RELATED"/>
    <property type="match status" value="1"/>
</dbReference>
<dbReference type="EMBL" id="AQPN01000008">
    <property type="protein sequence ID" value="EOR96569.1"/>
    <property type="molecule type" value="Genomic_DNA"/>
</dbReference>
<dbReference type="STRING" id="1150600.ADIARSV_0200"/>
<dbReference type="Proteomes" id="UP000014174">
    <property type="component" value="Unassembled WGS sequence"/>
</dbReference>
<evidence type="ECO:0000259" key="1">
    <source>
        <dbReference type="Pfam" id="PF06983"/>
    </source>
</evidence>
<name>R9H5X9_9SPHI</name>
<dbReference type="RefSeq" id="WP_016193454.1">
    <property type="nucleotide sequence ID" value="NZ_AQPN01000008.1"/>
</dbReference>
<organism evidence="2 3">
    <name type="scientific">Arcticibacter svalbardensis MN12-7</name>
    <dbReference type="NCBI Taxonomy" id="1150600"/>
    <lineage>
        <taxon>Bacteria</taxon>
        <taxon>Pseudomonadati</taxon>
        <taxon>Bacteroidota</taxon>
        <taxon>Sphingobacteriia</taxon>
        <taxon>Sphingobacteriales</taxon>
        <taxon>Sphingobacteriaceae</taxon>
        <taxon>Arcticibacter</taxon>
    </lineage>
</organism>
<dbReference type="eggNOG" id="COG2764">
    <property type="taxonomic scope" value="Bacteria"/>
</dbReference>
<dbReference type="Pfam" id="PF06983">
    <property type="entry name" value="3-dmu-9_3-mt"/>
    <property type="match status" value="1"/>
</dbReference>
<evidence type="ECO:0000313" key="2">
    <source>
        <dbReference type="EMBL" id="EOR96569.1"/>
    </source>
</evidence>
<evidence type="ECO:0000313" key="3">
    <source>
        <dbReference type="Proteomes" id="UP000014174"/>
    </source>
</evidence>
<dbReference type="PATRIC" id="fig|1150600.3.peg.195"/>
<accession>R9H5X9</accession>
<dbReference type="PANTHER" id="PTHR33990:SF1">
    <property type="entry name" value="PROTEIN YJDN"/>
    <property type="match status" value="1"/>
</dbReference>